<evidence type="ECO:0000313" key="2">
    <source>
        <dbReference type="EMBL" id="SDG41601.1"/>
    </source>
</evidence>
<dbReference type="EMBL" id="FNCS01000002">
    <property type="protein sequence ID" value="SDG41601.1"/>
    <property type="molecule type" value="Genomic_DNA"/>
</dbReference>
<feature type="transmembrane region" description="Helical" evidence="1">
    <location>
        <begin position="30"/>
        <end position="50"/>
    </location>
</feature>
<dbReference type="Pfam" id="PF05145">
    <property type="entry name" value="AbrB"/>
    <property type="match status" value="1"/>
</dbReference>
<dbReference type="InterPro" id="IPR007820">
    <property type="entry name" value="AbrB_fam"/>
</dbReference>
<organism evidence="2 3">
    <name type="scientific">Pelagibacterium luteolum</name>
    <dbReference type="NCBI Taxonomy" id="440168"/>
    <lineage>
        <taxon>Bacteria</taxon>
        <taxon>Pseudomonadati</taxon>
        <taxon>Pseudomonadota</taxon>
        <taxon>Alphaproteobacteria</taxon>
        <taxon>Hyphomicrobiales</taxon>
        <taxon>Devosiaceae</taxon>
        <taxon>Pelagibacterium</taxon>
    </lineage>
</organism>
<evidence type="ECO:0008006" key="4">
    <source>
        <dbReference type="Google" id="ProtNLM"/>
    </source>
</evidence>
<dbReference type="RefSeq" id="WP_090593534.1">
    <property type="nucleotide sequence ID" value="NZ_FNCS01000002.1"/>
</dbReference>
<accession>A0A1G7U2W3</accession>
<keyword evidence="1" id="KW-0472">Membrane</keyword>
<dbReference type="PANTHER" id="PTHR38457:SF1">
    <property type="entry name" value="REGULATOR ABRB-RELATED"/>
    <property type="match status" value="1"/>
</dbReference>
<dbReference type="NCBIfam" id="TIGR03082">
    <property type="entry name" value="Gneg_AbrB_dup"/>
    <property type="match status" value="1"/>
</dbReference>
<feature type="transmembrane region" description="Helical" evidence="1">
    <location>
        <begin position="148"/>
        <end position="165"/>
    </location>
</feature>
<sequence length="353" mass="36507">MNRALIVAATLIIAAIGAVAMDLLSIPGGMLMGGALAVSIAALAGLPAAAPDSFRNVLFVGVGLSMGASVAPDTLQLIGQWPITLIALALELVVIVFACGLVLRRVFKFDTGTAYLSSFPGHLSFIMALATTGVGNPRQIVIIQVQRVMFLTLFAPIGALFLPVGTYDGAGSEMMDLTTLAMVTVGCALTGWAFQRLKVPAAYVLGSMAFATVMKLTGNFPGALPPLLVDLTFIGMGALIGSRFAGITRAEFMQAAFGGTVATVITIAITTLFALGVSVFVSMPIGQIWLGLSPGGLEPMGALGIALGYDTAFIAAHHVARLLMLTFAIPLVVMLVQGKPQPLTEPSESPDTR</sequence>
<name>A0A1G7U2W3_9HYPH</name>
<protein>
    <recommendedName>
        <fullName evidence="4">Ammonia monooxygenase</fullName>
    </recommendedName>
</protein>
<dbReference type="STRING" id="440168.SAMN04487974_102496"/>
<evidence type="ECO:0000256" key="1">
    <source>
        <dbReference type="SAM" id="Phobius"/>
    </source>
</evidence>
<dbReference type="PIRSF" id="PIRSF038991">
    <property type="entry name" value="Protein_AbrB"/>
    <property type="match status" value="1"/>
</dbReference>
<dbReference type="OrthoDB" id="7157734at2"/>
<proteinExistence type="predicted"/>
<evidence type="ECO:0000313" key="3">
    <source>
        <dbReference type="Proteomes" id="UP000199495"/>
    </source>
</evidence>
<dbReference type="GO" id="GO:0010468">
    <property type="term" value="P:regulation of gene expression"/>
    <property type="evidence" value="ECO:0007669"/>
    <property type="project" value="InterPro"/>
</dbReference>
<dbReference type="AlphaFoldDB" id="A0A1G7U2W3"/>
<keyword evidence="1" id="KW-0812">Transmembrane</keyword>
<dbReference type="GO" id="GO:0016020">
    <property type="term" value="C:membrane"/>
    <property type="evidence" value="ECO:0007669"/>
    <property type="project" value="InterPro"/>
</dbReference>
<feature type="transmembrane region" description="Helical" evidence="1">
    <location>
        <begin position="57"/>
        <end position="75"/>
    </location>
</feature>
<feature type="transmembrane region" description="Helical" evidence="1">
    <location>
        <begin position="177"/>
        <end position="194"/>
    </location>
</feature>
<dbReference type="PANTHER" id="PTHR38457">
    <property type="entry name" value="REGULATOR ABRB-RELATED"/>
    <property type="match status" value="1"/>
</dbReference>
<gene>
    <name evidence="2" type="ORF">SAMN04487974_102496</name>
</gene>
<feature type="transmembrane region" description="Helical" evidence="1">
    <location>
        <begin position="201"/>
        <end position="218"/>
    </location>
</feature>
<feature type="transmembrane region" description="Helical" evidence="1">
    <location>
        <begin position="81"/>
        <end position="103"/>
    </location>
</feature>
<keyword evidence="3" id="KW-1185">Reference proteome</keyword>
<dbReference type="InterPro" id="IPR017516">
    <property type="entry name" value="AbrB_dup"/>
</dbReference>
<reference evidence="2 3" key="1">
    <citation type="submission" date="2016-10" db="EMBL/GenBank/DDBJ databases">
        <authorList>
            <person name="de Groot N.N."/>
        </authorList>
    </citation>
    <scope>NUCLEOTIDE SEQUENCE [LARGE SCALE GENOMIC DNA]</scope>
    <source>
        <strain evidence="2 3">CGMCC 1.10267</strain>
    </source>
</reference>
<feature type="transmembrane region" description="Helical" evidence="1">
    <location>
        <begin position="224"/>
        <end position="245"/>
    </location>
</feature>
<dbReference type="Proteomes" id="UP000199495">
    <property type="component" value="Unassembled WGS sequence"/>
</dbReference>
<keyword evidence="1" id="KW-1133">Transmembrane helix</keyword>
<feature type="transmembrane region" description="Helical" evidence="1">
    <location>
        <begin position="257"/>
        <end position="281"/>
    </location>
</feature>
<feature type="transmembrane region" description="Helical" evidence="1">
    <location>
        <begin position="319"/>
        <end position="337"/>
    </location>
</feature>
<feature type="transmembrane region" description="Helical" evidence="1">
    <location>
        <begin position="287"/>
        <end position="307"/>
    </location>
</feature>